<proteinExistence type="inferred from homology"/>
<dbReference type="InterPro" id="IPR008972">
    <property type="entry name" value="Cupredoxin"/>
</dbReference>
<keyword evidence="5 14" id="KW-0679">Respiratory chain</keyword>
<dbReference type="PANTHER" id="PTHR22888:SF18">
    <property type="entry name" value="CYTOCHROME BO(3) UBIQUINOL OXIDASE SUBUNIT 2"/>
    <property type="match status" value="1"/>
</dbReference>
<keyword evidence="11 14" id="KW-0472">Membrane</keyword>
<keyword evidence="3 14" id="KW-0813">Transport</keyword>
<dbReference type="GO" id="GO:0005507">
    <property type="term" value="F:copper ion binding"/>
    <property type="evidence" value="ECO:0007669"/>
    <property type="project" value="InterPro"/>
</dbReference>
<evidence type="ECO:0000256" key="14">
    <source>
        <dbReference type="PIRNR" id="PIRNR000292"/>
    </source>
</evidence>
<dbReference type="SUPFAM" id="SSF81464">
    <property type="entry name" value="Cytochrome c oxidase subunit II-like, transmembrane region"/>
    <property type="match status" value="1"/>
</dbReference>
<dbReference type="RefSeq" id="WP_180091956.1">
    <property type="nucleotide sequence ID" value="NZ_JACCGK010000009.1"/>
</dbReference>
<keyword evidence="7" id="KW-0732">Signal</keyword>
<evidence type="ECO:0000256" key="4">
    <source>
        <dbReference type="ARBA" id="ARBA00022475"/>
    </source>
</evidence>
<evidence type="ECO:0000256" key="9">
    <source>
        <dbReference type="ARBA" id="ARBA00022989"/>
    </source>
</evidence>
<evidence type="ECO:0000259" key="17">
    <source>
        <dbReference type="PROSITE" id="PS50857"/>
    </source>
</evidence>
<dbReference type="InterPro" id="IPR010514">
    <property type="entry name" value="COX_ARM"/>
</dbReference>
<evidence type="ECO:0000313" key="20">
    <source>
        <dbReference type="Proteomes" id="UP000520876"/>
    </source>
</evidence>
<evidence type="ECO:0000256" key="7">
    <source>
        <dbReference type="ARBA" id="ARBA00022729"/>
    </source>
</evidence>
<comment type="caution">
    <text evidence="19">The sequence shown here is derived from an EMBL/GenBank/DDBJ whole genome shotgun (WGS) entry which is preliminary data.</text>
</comment>
<dbReference type="InterPro" id="IPR011759">
    <property type="entry name" value="Cyt_c_oxidase_su2_TM_dom"/>
</dbReference>
<feature type="transmembrane region" description="Helical" evidence="16">
    <location>
        <begin position="87"/>
        <end position="108"/>
    </location>
</feature>
<keyword evidence="6 16" id="KW-0812">Transmembrane</keyword>
<keyword evidence="13" id="KW-0449">Lipoprotein</keyword>
<evidence type="ECO:0000256" key="10">
    <source>
        <dbReference type="ARBA" id="ARBA00023002"/>
    </source>
</evidence>
<evidence type="ECO:0000256" key="3">
    <source>
        <dbReference type="ARBA" id="ARBA00022448"/>
    </source>
</evidence>
<dbReference type="Proteomes" id="UP000520876">
    <property type="component" value="Unassembled WGS sequence"/>
</dbReference>
<evidence type="ECO:0000256" key="8">
    <source>
        <dbReference type="ARBA" id="ARBA00022982"/>
    </source>
</evidence>
<feature type="compositionally biased region" description="Basic and acidic residues" evidence="15">
    <location>
        <begin position="288"/>
        <end position="309"/>
    </location>
</feature>
<dbReference type="PIRSF" id="PIRSF000292">
    <property type="entry name" value="Ubi_od_II"/>
    <property type="match status" value="1"/>
</dbReference>
<dbReference type="Gene3D" id="2.60.40.420">
    <property type="entry name" value="Cupredoxins - blue copper proteins"/>
    <property type="match status" value="1"/>
</dbReference>
<keyword evidence="20" id="KW-1185">Reference proteome</keyword>
<dbReference type="CDD" id="cd04212">
    <property type="entry name" value="CuRO_UO_II"/>
    <property type="match status" value="1"/>
</dbReference>
<comment type="subcellular location">
    <subcellularLocation>
        <location evidence="1">Cell membrane</location>
        <topology evidence="1">Multi-pass membrane protein</topology>
    </subcellularLocation>
</comment>
<organism evidence="19 20">
    <name type="scientific">Vreelandella sedimenti</name>
    <dbReference type="NCBI Taxonomy" id="2729618"/>
    <lineage>
        <taxon>Bacteria</taxon>
        <taxon>Pseudomonadati</taxon>
        <taxon>Pseudomonadota</taxon>
        <taxon>Gammaproteobacteria</taxon>
        <taxon>Oceanospirillales</taxon>
        <taxon>Halomonadaceae</taxon>
        <taxon>Vreelandella</taxon>
    </lineage>
</organism>
<feature type="compositionally biased region" description="Polar residues" evidence="15">
    <location>
        <begin position="312"/>
        <end position="335"/>
    </location>
</feature>
<feature type="transmembrane region" description="Helical" evidence="16">
    <location>
        <begin position="43"/>
        <end position="67"/>
    </location>
</feature>
<dbReference type="GO" id="GO:0009486">
    <property type="term" value="F:cytochrome bo3 ubiquinol oxidase activity"/>
    <property type="evidence" value="ECO:0007669"/>
    <property type="project" value="InterPro"/>
</dbReference>
<accession>A0A7Z0N7E3</accession>
<dbReference type="FunFam" id="1.10.287.90:FF:000002">
    <property type="entry name" value="Ubiquinol oxidase subunit 2"/>
    <property type="match status" value="1"/>
</dbReference>
<dbReference type="SUPFAM" id="SSF49503">
    <property type="entry name" value="Cupredoxins"/>
    <property type="match status" value="1"/>
</dbReference>
<dbReference type="InterPro" id="IPR006333">
    <property type="entry name" value="Cyt_o_ubiquinol_oxidase_su2"/>
</dbReference>
<dbReference type="Pfam" id="PF00116">
    <property type="entry name" value="COX2"/>
    <property type="match status" value="1"/>
</dbReference>
<dbReference type="InterPro" id="IPR002429">
    <property type="entry name" value="CcO_II-like_C"/>
</dbReference>
<evidence type="ECO:0000256" key="16">
    <source>
        <dbReference type="SAM" id="Phobius"/>
    </source>
</evidence>
<reference evidence="19 20" key="1">
    <citation type="submission" date="2020-07" db="EMBL/GenBank/DDBJ databases">
        <title>Halomonas sp. QX-2 draft genome sequence.</title>
        <authorList>
            <person name="Qiu X."/>
        </authorList>
    </citation>
    <scope>NUCLEOTIDE SEQUENCE [LARGE SCALE GENOMIC DNA]</scope>
    <source>
        <strain evidence="19 20">QX-2</strain>
    </source>
</reference>
<dbReference type="Pfam" id="PF06481">
    <property type="entry name" value="COX_ARM"/>
    <property type="match status" value="1"/>
</dbReference>
<evidence type="ECO:0000256" key="5">
    <source>
        <dbReference type="ARBA" id="ARBA00022660"/>
    </source>
</evidence>
<dbReference type="PROSITE" id="PS51257">
    <property type="entry name" value="PROKAR_LIPOPROTEIN"/>
    <property type="match status" value="1"/>
</dbReference>
<dbReference type="GO" id="GO:0005886">
    <property type="term" value="C:plasma membrane"/>
    <property type="evidence" value="ECO:0007669"/>
    <property type="project" value="UniProtKB-SubCell"/>
</dbReference>
<keyword evidence="4 14" id="KW-1003">Cell membrane</keyword>
<dbReference type="PANTHER" id="PTHR22888">
    <property type="entry name" value="CYTOCHROME C OXIDASE, SUBUNIT II"/>
    <property type="match status" value="1"/>
</dbReference>
<dbReference type="PROSITE" id="PS50999">
    <property type="entry name" value="COX2_TM"/>
    <property type="match status" value="1"/>
</dbReference>
<dbReference type="InterPro" id="IPR036257">
    <property type="entry name" value="Cyt_c_oxidase_su2_TM_sf"/>
</dbReference>
<feature type="domain" description="Cytochrome oxidase subunit II copper A binding" evidence="17">
    <location>
        <begin position="124"/>
        <end position="236"/>
    </location>
</feature>
<dbReference type="AlphaFoldDB" id="A0A7Z0N7E3"/>
<dbReference type="PROSITE" id="PS50857">
    <property type="entry name" value="COX2_CUA"/>
    <property type="match status" value="1"/>
</dbReference>
<dbReference type="GO" id="GO:0004129">
    <property type="term" value="F:cytochrome-c oxidase activity"/>
    <property type="evidence" value="ECO:0007669"/>
    <property type="project" value="UniProtKB-UniRule"/>
</dbReference>
<dbReference type="EMBL" id="JACCGK010000009">
    <property type="protein sequence ID" value="NYT73018.1"/>
    <property type="molecule type" value="Genomic_DNA"/>
</dbReference>
<evidence type="ECO:0000256" key="13">
    <source>
        <dbReference type="ARBA" id="ARBA00023288"/>
    </source>
</evidence>
<evidence type="ECO:0000259" key="18">
    <source>
        <dbReference type="PROSITE" id="PS50999"/>
    </source>
</evidence>
<dbReference type="NCBIfam" id="TIGR01433">
    <property type="entry name" value="CyoA"/>
    <property type="match status" value="1"/>
</dbReference>
<evidence type="ECO:0000256" key="6">
    <source>
        <dbReference type="ARBA" id="ARBA00022692"/>
    </source>
</evidence>
<dbReference type="Gene3D" id="1.10.287.90">
    <property type="match status" value="1"/>
</dbReference>
<feature type="region of interest" description="Disordered" evidence="15">
    <location>
        <begin position="283"/>
        <end position="335"/>
    </location>
</feature>
<keyword evidence="9 16" id="KW-1133">Transmembrane helix</keyword>
<evidence type="ECO:0000256" key="11">
    <source>
        <dbReference type="ARBA" id="ARBA00023136"/>
    </source>
</evidence>
<name>A0A7Z0N7E3_9GAMM</name>
<dbReference type="GO" id="GO:0042773">
    <property type="term" value="P:ATP synthesis coupled electron transport"/>
    <property type="evidence" value="ECO:0007669"/>
    <property type="project" value="TreeGrafter"/>
</dbReference>
<evidence type="ECO:0000313" key="19">
    <source>
        <dbReference type="EMBL" id="NYT73018.1"/>
    </source>
</evidence>
<dbReference type="InterPro" id="IPR045187">
    <property type="entry name" value="CcO_II"/>
</dbReference>
<sequence>MQRRSLWRRRGTLVLLALCLFLAGCSSALLDPKGQIGAEQRTLILTAFGLMLIVVIPVIVMTLLFGWRYRRSNSLAKYTPDWAHSNVIEAVVWIVPCAIIAVLALLTWKTSHSLDPHKPLESDVAPIEIQAVALDWKWLFIYPEQGIASVNEVAFPVDTPVRFRVSSGSVMNAFFIPHLGSQIYAMAGMDNDVHLIADEIGSYPGRSTNYSGAGFSGMTFEAKVTNPADFDAWVETVRAAPQTLTYPEGYEALAEPSESNPVEYFSAISPSLYESILRSFHTGGEHQMGGDHADSHDGENEKTADHAAESGHVTNNHASQDNAMRSHSSSVEVGG</sequence>
<keyword evidence="8 14" id="KW-0249">Electron transport</keyword>
<evidence type="ECO:0000256" key="15">
    <source>
        <dbReference type="SAM" id="MobiDB-lite"/>
    </source>
</evidence>
<dbReference type="InterPro" id="IPR034227">
    <property type="entry name" value="CuRO_UO_II"/>
</dbReference>
<protein>
    <recommendedName>
        <fullName evidence="14">Ubiquinol oxidase subunit 2</fullName>
    </recommendedName>
</protein>
<evidence type="ECO:0000256" key="1">
    <source>
        <dbReference type="ARBA" id="ARBA00004651"/>
    </source>
</evidence>
<keyword evidence="12" id="KW-0564">Palmitate</keyword>
<comment type="similarity">
    <text evidence="2 14">Belongs to the cytochrome c oxidase subunit 2 family.</text>
</comment>
<evidence type="ECO:0000256" key="2">
    <source>
        <dbReference type="ARBA" id="ARBA00007866"/>
    </source>
</evidence>
<gene>
    <name evidence="19" type="primary">cyoA</name>
    <name evidence="19" type="ORF">HZU72_11335</name>
</gene>
<feature type="domain" description="Cytochrome oxidase subunit II transmembrane region profile" evidence="18">
    <location>
        <begin position="21"/>
        <end position="118"/>
    </location>
</feature>
<evidence type="ECO:0000256" key="12">
    <source>
        <dbReference type="ARBA" id="ARBA00023139"/>
    </source>
</evidence>
<dbReference type="GO" id="GO:0016682">
    <property type="term" value="F:oxidoreductase activity, acting on diphenols and related substances as donors, oxygen as acceptor"/>
    <property type="evidence" value="ECO:0007669"/>
    <property type="project" value="InterPro"/>
</dbReference>
<keyword evidence="10 14" id="KW-0560">Oxidoreductase</keyword>